<evidence type="ECO:0000256" key="4">
    <source>
        <dbReference type="SAM" id="Phobius"/>
    </source>
</evidence>
<keyword evidence="2" id="KW-0294">Fucose metabolism</keyword>
<evidence type="ECO:0000256" key="1">
    <source>
        <dbReference type="ARBA" id="ARBA00022679"/>
    </source>
</evidence>
<protein>
    <submittedName>
        <fullName evidence="5">Uncharacterized protein</fullName>
    </submittedName>
</protein>
<keyword evidence="6" id="KW-1185">Reference proteome</keyword>
<name>A0A4V3XFJ7_9APHY</name>
<dbReference type="OrthoDB" id="423313at2759"/>
<comment type="caution">
    <text evidence="5">The sequence shown here is derived from an EMBL/GenBank/DDBJ whole genome shotgun (WGS) entry which is preliminary data.</text>
</comment>
<sequence length="405" mass="45901">MAAGAQDVEQASGELEIAKRKFMRRWSSKQWIAVLLICVVCTGLLSQGNLIYLARITNRVPVLPPLDSYIGKRPVAIPFSAIFDLPRLERELRMDIVEWKDVKYSQSEEVDVLGCWGVFQVADLHTSGPRFSRNAMDLKLDLSYTKAPASVKLIPGFEHDSHSSFWSLAPLAFSDLRAKALASMDVETLPGPWTGAIALPDEQMVCYDYLFYVCADVPAEFERDVYPAWEVVQKHFRWTIAVERVGQEYLRRVLNVSSDAVVPPHITIHARHGDFKDWCNEYDPQACFASLATFAKRVAELKDELRTTKGIQVEHVIMTSDEQDAAWWDQVREMGWLSIDHDKEGTTERHGEWYPVIVDAYVQSAGIGFVGTDRSTFSTIARLRVRDWNGGAVRMVKWGKPDADD</sequence>
<evidence type="ECO:0000256" key="3">
    <source>
        <dbReference type="ARBA" id="ARBA00023277"/>
    </source>
</evidence>
<dbReference type="InterPro" id="IPR019378">
    <property type="entry name" value="GDP-Fuc_O-FucTrfase"/>
</dbReference>
<dbReference type="AlphaFoldDB" id="A0A4V3XFJ7"/>
<evidence type="ECO:0000256" key="2">
    <source>
        <dbReference type="ARBA" id="ARBA00023253"/>
    </source>
</evidence>
<gene>
    <name evidence="5" type="ORF">EUX98_g9074</name>
</gene>
<dbReference type="Pfam" id="PF10250">
    <property type="entry name" value="O-FucT"/>
    <property type="match status" value="1"/>
</dbReference>
<organism evidence="5 6">
    <name type="scientific">Antrodiella citrinella</name>
    <dbReference type="NCBI Taxonomy" id="2447956"/>
    <lineage>
        <taxon>Eukaryota</taxon>
        <taxon>Fungi</taxon>
        <taxon>Dikarya</taxon>
        <taxon>Basidiomycota</taxon>
        <taxon>Agaricomycotina</taxon>
        <taxon>Agaricomycetes</taxon>
        <taxon>Polyporales</taxon>
        <taxon>Steccherinaceae</taxon>
        <taxon>Antrodiella</taxon>
    </lineage>
</organism>
<keyword evidence="1" id="KW-0808">Transferase</keyword>
<accession>A0A4V3XFJ7</accession>
<feature type="transmembrane region" description="Helical" evidence="4">
    <location>
        <begin position="31"/>
        <end position="54"/>
    </location>
</feature>
<dbReference type="EMBL" id="SGPM01000633">
    <property type="protein sequence ID" value="THH17713.1"/>
    <property type="molecule type" value="Genomic_DNA"/>
</dbReference>
<dbReference type="Proteomes" id="UP000308730">
    <property type="component" value="Unassembled WGS sequence"/>
</dbReference>
<evidence type="ECO:0000313" key="5">
    <source>
        <dbReference type="EMBL" id="THH17713.1"/>
    </source>
</evidence>
<dbReference type="Gene3D" id="3.40.50.11350">
    <property type="match status" value="1"/>
</dbReference>
<keyword evidence="4" id="KW-1133">Transmembrane helix</keyword>
<keyword evidence="4" id="KW-0472">Membrane</keyword>
<keyword evidence="3" id="KW-0119">Carbohydrate metabolism</keyword>
<evidence type="ECO:0000313" key="6">
    <source>
        <dbReference type="Proteomes" id="UP000308730"/>
    </source>
</evidence>
<keyword evidence="4" id="KW-0812">Transmembrane</keyword>
<dbReference type="CDD" id="cd11296">
    <property type="entry name" value="O-FucT_like"/>
    <property type="match status" value="1"/>
</dbReference>
<proteinExistence type="predicted"/>
<reference evidence="5 6" key="1">
    <citation type="submission" date="2019-02" db="EMBL/GenBank/DDBJ databases">
        <title>Genome sequencing of the rare red list fungi Antrodiella citrinella (Flaviporus citrinellus).</title>
        <authorList>
            <person name="Buettner E."/>
            <person name="Kellner H."/>
        </authorList>
    </citation>
    <scope>NUCLEOTIDE SEQUENCE [LARGE SCALE GENOMIC DNA]</scope>
    <source>
        <strain evidence="5 6">DSM 108506</strain>
    </source>
</reference>